<dbReference type="AlphaFoldDB" id="A0A5C1AMZ7"/>
<name>A0A5C1AMZ7_9BACT</name>
<dbReference type="Proteomes" id="UP000324974">
    <property type="component" value="Chromosome"/>
</dbReference>
<evidence type="ECO:0000313" key="2">
    <source>
        <dbReference type="EMBL" id="QEL19493.1"/>
    </source>
</evidence>
<sequence length="91" mass="10542">MGSKFRTKDVNIGVPARLVEQKLYDLTLRLPYWPETLASVTELHHQLVYIHPYKNGNGRWSRFVANIRQVMTTETITVWPHAEMTSDSRSG</sequence>
<dbReference type="InterPro" id="IPR036597">
    <property type="entry name" value="Fido-like_dom_sf"/>
</dbReference>
<dbReference type="PROSITE" id="PS51459">
    <property type="entry name" value="FIDO"/>
    <property type="match status" value="1"/>
</dbReference>
<feature type="domain" description="Fido" evidence="1">
    <location>
        <begin position="1"/>
        <end position="91"/>
    </location>
</feature>
<proteinExistence type="predicted"/>
<keyword evidence="3" id="KW-1185">Reference proteome</keyword>
<accession>A0A5C1AMZ7</accession>
<dbReference type="Pfam" id="PF02661">
    <property type="entry name" value="Fic"/>
    <property type="match status" value="1"/>
</dbReference>
<dbReference type="RefSeq" id="WP_149113876.1">
    <property type="nucleotide sequence ID" value="NZ_CP042425.1"/>
</dbReference>
<dbReference type="Gene3D" id="1.10.3290.10">
    <property type="entry name" value="Fido-like domain"/>
    <property type="match status" value="1"/>
</dbReference>
<protein>
    <submittedName>
        <fullName evidence="2">Mobile mystery protein B</fullName>
    </submittedName>
</protein>
<organism evidence="2 3">
    <name type="scientific">Limnoglobus roseus</name>
    <dbReference type="NCBI Taxonomy" id="2598579"/>
    <lineage>
        <taxon>Bacteria</taxon>
        <taxon>Pseudomonadati</taxon>
        <taxon>Planctomycetota</taxon>
        <taxon>Planctomycetia</taxon>
        <taxon>Gemmatales</taxon>
        <taxon>Gemmataceae</taxon>
        <taxon>Limnoglobus</taxon>
    </lineage>
</organism>
<evidence type="ECO:0000259" key="1">
    <source>
        <dbReference type="PROSITE" id="PS51459"/>
    </source>
</evidence>
<dbReference type="EMBL" id="CP042425">
    <property type="protein sequence ID" value="QEL19493.1"/>
    <property type="molecule type" value="Genomic_DNA"/>
</dbReference>
<dbReference type="OrthoDB" id="9813719at2"/>
<reference evidence="3" key="1">
    <citation type="submission" date="2019-08" db="EMBL/GenBank/DDBJ databases">
        <title>Limnoglobus roseus gen. nov., sp. nov., a novel freshwater planctomycete with a giant genome from the family Gemmataceae.</title>
        <authorList>
            <person name="Kulichevskaya I.S."/>
            <person name="Naumoff D.G."/>
            <person name="Miroshnikov K."/>
            <person name="Ivanova A."/>
            <person name="Philippov D.A."/>
            <person name="Hakobyan A."/>
            <person name="Rijpstra I.C."/>
            <person name="Sinninghe Damste J.S."/>
            <person name="Liesack W."/>
            <person name="Dedysh S.N."/>
        </authorList>
    </citation>
    <scope>NUCLEOTIDE SEQUENCE [LARGE SCALE GENOMIC DNA]</scope>
    <source>
        <strain evidence="3">PX52</strain>
    </source>
</reference>
<gene>
    <name evidence="2" type="ORF">PX52LOC_06567</name>
</gene>
<dbReference type="SUPFAM" id="SSF140931">
    <property type="entry name" value="Fic-like"/>
    <property type="match status" value="1"/>
</dbReference>
<dbReference type="KEGG" id="lrs:PX52LOC_06567"/>
<dbReference type="InterPro" id="IPR003812">
    <property type="entry name" value="Fido"/>
</dbReference>
<evidence type="ECO:0000313" key="3">
    <source>
        <dbReference type="Proteomes" id="UP000324974"/>
    </source>
</evidence>